<dbReference type="EMBL" id="JAIXMP010000020">
    <property type="protein sequence ID" value="KAI9257283.1"/>
    <property type="molecule type" value="Genomic_DNA"/>
</dbReference>
<name>A0AAD5PBX7_9FUNG</name>
<comment type="caution">
    <text evidence="1">The sequence shown here is derived from an EMBL/GenBank/DDBJ whole genome shotgun (WGS) entry which is preliminary data.</text>
</comment>
<reference evidence="1" key="2">
    <citation type="submission" date="2023-02" db="EMBL/GenBank/DDBJ databases">
        <authorList>
            <consortium name="DOE Joint Genome Institute"/>
            <person name="Mondo S.J."/>
            <person name="Chang Y."/>
            <person name="Wang Y."/>
            <person name="Ahrendt S."/>
            <person name="Andreopoulos W."/>
            <person name="Barry K."/>
            <person name="Beard J."/>
            <person name="Benny G.L."/>
            <person name="Blankenship S."/>
            <person name="Bonito G."/>
            <person name="Cuomo C."/>
            <person name="Desiro A."/>
            <person name="Gervers K.A."/>
            <person name="Hundley H."/>
            <person name="Kuo A."/>
            <person name="LaButti K."/>
            <person name="Lang B.F."/>
            <person name="Lipzen A."/>
            <person name="O'Donnell K."/>
            <person name="Pangilinan J."/>
            <person name="Reynolds N."/>
            <person name="Sandor L."/>
            <person name="Smith M.W."/>
            <person name="Tsang A."/>
            <person name="Grigoriev I.V."/>
            <person name="Stajich J.E."/>
            <person name="Spatafora J.W."/>
        </authorList>
    </citation>
    <scope>NUCLEOTIDE SEQUENCE</scope>
    <source>
        <strain evidence="1">RSA 2281</strain>
    </source>
</reference>
<gene>
    <name evidence="1" type="ORF">BDA99DRAFT_573581</name>
</gene>
<accession>A0AAD5PBX7</accession>
<dbReference type="Proteomes" id="UP001209540">
    <property type="component" value="Unassembled WGS sequence"/>
</dbReference>
<reference evidence="1" key="1">
    <citation type="journal article" date="2022" name="IScience">
        <title>Evolution of zygomycete secretomes and the origins of terrestrial fungal ecologies.</title>
        <authorList>
            <person name="Chang Y."/>
            <person name="Wang Y."/>
            <person name="Mondo S."/>
            <person name="Ahrendt S."/>
            <person name="Andreopoulos W."/>
            <person name="Barry K."/>
            <person name="Beard J."/>
            <person name="Benny G.L."/>
            <person name="Blankenship S."/>
            <person name="Bonito G."/>
            <person name="Cuomo C."/>
            <person name="Desiro A."/>
            <person name="Gervers K.A."/>
            <person name="Hundley H."/>
            <person name="Kuo A."/>
            <person name="LaButti K."/>
            <person name="Lang B.F."/>
            <person name="Lipzen A."/>
            <person name="O'Donnell K."/>
            <person name="Pangilinan J."/>
            <person name="Reynolds N."/>
            <person name="Sandor L."/>
            <person name="Smith M.E."/>
            <person name="Tsang A."/>
            <person name="Grigoriev I.V."/>
            <person name="Stajich J.E."/>
            <person name="Spatafora J.W."/>
        </authorList>
    </citation>
    <scope>NUCLEOTIDE SEQUENCE</scope>
    <source>
        <strain evidence="1">RSA 2281</strain>
    </source>
</reference>
<proteinExistence type="predicted"/>
<sequence>MLKSQKVEFLPSNILLWRFKYISNQNVTKTHYLSSSFTLPCRSQSSLLIIANALKKKKKGVGKKEYSKRSKCSLYMCIDQYAKGYFSIVGRNTHVRGNNPLVKSQVDSDVYLGWALCSVLSPSLISASTFAMKQRTDVQGWRRRYKNYATLPSAIMSKPIVELTHEAFNNSNYVTVLEMVINGVSALDLHSEKDSSLTITQLNDLKRHPKHCLQPSVDFFFACLPEEILPHVFSSFSSKQLAAAALVLPACDLVVIPHIGEYVKDLEFRNISEIIQNLYIDEETEPEQKKMDYTITEYTMGRR</sequence>
<protein>
    <submittedName>
        <fullName evidence="1">Uncharacterized protein</fullName>
    </submittedName>
</protein>
<evidence type="ECO:0000313" key="1">
    <source>
        <dbReference type="EMBL" id="KAI9257283.1"/>
    </source>
</evidence>
<dbReference type="AlphaFoldDB" id="A0AAD5PBX7"/>
<keyword evidence="2" id="KW-1185">Reference proteome</keyword>
<organism evidence="1 2">
    <name type="scientific">Phascolomyces articulosus</name>
    <dbReference type="NCBI Taxonomy" id="60185"/>
    <lineage>
        <taxon>Eukaryota</taxon>
        <taxon>Fungi</taxon>
        <taxon>Fungi incertae sedis</taxon>
        <taxon>Mucoromycota</taxon>
        <taxon>Mucoromycotina</taxon>
        <taxon>Mucoromycetes</taxon>
        <taxon>Mucorales</taxon>
        <taxon>Lichtheimiaceae</taxon>
        <taxon>Phascolomyces</taxon>
    </lineage>
</organism>
<evidence type="ECO:0000313" key="2">
    <source>
        <dbReference type="Proteomes" id="UP001209540"/>
    </source>
</evidence>